<name>A0A1G8PUR2_9FIRM</name>
<dbReference type="InterPro" id="IPR038256">
    <property type="entry name" value="Pol_alpha_znc_sf"/>
</dbReference>
<evidence type="ECO:0000313" key="2">
    <source>
        <dbReference type="Proteomes" id="UP000198945"/>
    </source>
</evidence>
<sequence length="100" mass="12001">MFVKCDSCNKKFEFKNPKKRKLTDQISEVYFECPNCGEKFHSYYENEKVRKLIGKNKELQNKLKADITQAKYESLMKKVKYNKRKIGKEQKRIKNNLKGD</sequence>
<dbReference type="Proteomes" id="UP000198945">
    <property type="component" value="Unassembled WGS sequence"/>
</dbReference>
<gene>
    <name evidence="1" type="ORF">SAMN04515654_12135</name>
</gene>
<reference evidence="1 2" key="1">
    <citation type="submission" date="2016-10" db="EMBL/GenBank/DDBJ databases">
        <authorList>
            <person name="de Groot N.N."/>
        </authorList>
    </citation>
    <scope>NUCLEOTIDE SEQUENCE [LARGE SCALE GENOMIC DNA]</scope>
    <source>
        <strain evidence="1 2">WG7</strain>
    </source>
</reference>
<protein>
    <recommendedName>
        <fullName evidence="3">Transglycosylase</fullName>
    </recommendedName>
</protein>
<proteinExistence type="predicted"/>
<dbReference type="Gene3D" id="1.10.3200.20">
    <property type="entry name" value="DNA Polymerase alpha, zinc finger"/>
    <property type="match status" value="1"/>
</dbReference>
<dbReference type="AlphaFoldDB" id="A0A1G8PUR2"/>
<dbReference type="EMBL" id="FNEH01000021">
    <property type="protein sequence ID" value="SDI96197.1"/>
    <property type="molecule type" value="Genomic_DNA"/>
</dbReference>
<accession>A0A1G8PUR2</accession>
<evidence type="ECO:0000313" key="1">
    <source>
        <dbReference type="EMBL" id="SDI96197.1"/>
    </source>
</evidence>
<organism evidence="1 2">
    <name type="scientific">Halanaerobium congolense</name>
    <dbReference type="NCBI Taxonomy" id="54121"/>
    <lineage>
        <taxon>Bacteria</taxon>
        <taxon>Bacillati</taxon>
        <taxon>Bacillota</taxon>
        <taxon>Clostridia</taxon>
        <taxon>Halanaerobiales</taxon>
        <taxon>Halanaerobiaceae</taxon>
        <taxon>Halanaerobium</taxon>
    </lineage>
</organism>
<dbReference type="RefSeq" id="WP_089716413.1">
    <property type="nucleotide sequence ID" value="NZ_FNEH01000021.1"/>
</dbReference>
<evidence type="ECO:0008006" key="3">
    <source>
        <dbReference type="Google" id="ProtNLM"/>
    </source>
</evidence>